<accession>A0A382Q5J2</accession>
<proteinExistence type="predicted"/>
<reference evidence="1" key="1">
    <citation type="submission" date="2018-05" db="EMBL/GenBank/DDBJ databases">
        <authorList>
            <person name="Lanie J.A."/>
            <person name="Ng W.-L."/>
            <person name="Kazmierczak K.M."/>
            <person name="Andrzejewski T.M."/>
            <person name="Davidsen T.M."/>
            <person name="Wayne K.J."/>
            <person name="Tettelin H."/>
            <person name="Glass J.I."/>
            <person name="Rusch D."/>
            <person name="Podicherti R."/>
            <person name="Tsui H.-C.T."/>
            <person name="Winkler M.E."/>
        </authorList>
    </citation>
    <scope>NUCLEOTIDE SEQUENCE</scope>
</reference>
<dbReference type="EMBL" id="UINC01112143">
    <property type="protein sequence ID" value="SVC80873.1"/>
    <property type="molecule type" value="Genomic_DNA"/>
</dbReference>
<organism evidence="1">
    <name type="scientific">marine metagenome</name>
    <dbReference type="NCBI Taxonomy" id="408172"/>
    <lineage>
        <taxon>unclassified sequences</taxon>
        <taxon>metagenomes</taxon>
        <taxon>ecological metagenomes</taxon>
    </lineage>
</organism>
<protein>
    <submittedName>
        <fullName evidence="1">Uncharacterized protein</fullName>
    </submittedName>
</protein>
<name>A0A382Q5J2_9ZZZZ</name>
<evidence type="ECO:0000313" key="1">
    <source>
        <dbReference type="EMBL" id="SVC80873.1"/>
    </source>
</evidence>
<dbReference type="AlphaFoldDB" id="A0A382Q5J2"/>
<gene>
    <name evidence="1" type="ORF">METZ01_LOCUS333727</name>
</gene>
<feature type="non-terminal residue" evidence="1">
    <location>
        <position position="293"/>
    </location>
</feature>
<sequence>MPENLQEPFCEWDSTINPEANLYTMGNAEEVLPGVCRPFVANFIQRWDRIWHLQLAKDLDVEDLVRIPEVPEALILPIVAGRFAINVGFVTNFSATYSVGEGSDYLEAFFEGGESLHSEASTDEARAANSYLRLIKMGETSTERAQAERREAVARYRESLFRNWQVASDEELLHAVDEATDLSGRVFTSHYHNSTAGGELLSALNKRLDAQVPDHPEDWGTRISSGLSDVESSRPAKAIWDLSRVIKGLPVLADAFAAVSTEEILANLSTPSSQDWEVLKRSFDEFIEELGYR</sequence>